<feature type="domain" description="Hemerythrin-like" evidence="5">
    <location>
        <begin position="14"/>
        <end position="123"/>
    </location>
</feature>
<protein>
    <submittedName>
        <fullName evidence="6">Hemerythrin</fullName>
    </submittedName>
</protein>
<dbReference type="CDD" id="cd12107">
    <property type="entry name" value="Hemerythrin"/>
    <property type="match status" value="1"/>
</dbReference>
<evidence type="ECO:0000313" key="6">
    <source>
        <dbReference type="EMBL" id="VEG84630.1"/>
    </source>
</evidence>
<dbReference type="NCBIfam" id="TIGR02481">
    <property type="entry name" value="hemeryth_dom"/>
    <property type="match status" value="1"/>
</dbReference>
<dbReference type="OrthoDB" id="9774644at2"/>
<comment type="similarity">
    <text evidence="1">Belongs to the hemerythrin family.</text>
</comment>
<dbReference type="InterPro" id="IPR012312">
    <property type="entry name" value="Hemerythrin-like"/>
</dbReference>
<gene>
    <name evidence="6" type="ORF">NCTC11541_00659</name>
</gene>
<evidence type="ECO:0000313" key="7">
    <source>
        <dbReference type="Proteomes" id="UP000278157"/>
    </source>
</evidence>
<dbReference type="PANTHER" id="PTHR37164:SF1">
    <property type="entry name" value="BACTERIOHEMERYTHRIN"/>
    <property type="match status" value="1"/>
</dbReference>
<dbReference type="PANTHER" id="PTHR37164">
    <property type="entry name" value="BACTERIOHEMERYTHRIN"/>
    <property type="match status" value="1"/>
</dbReference>
<dbReference type="InterPro" id="IPR035938">
    <property type="entry name" value="Hemerythrin-like_sf"/>
</dbReference>
<keyword evidence="2" id="KW-0813">Transport</keyword>
<proteinExistence type="inferred from homology"/>
<dbReference type="GO" id="GO:0005344">
    <property type="term" value="F:oxygen carrier activity"/>
    <property type="evidence" value="ECO:0007669"/>
    <property type="project" value="UniProtKB-KW"/>
</dbReference>
<keyword evidence="3" id="KW-0479">Metal-binding</keyword>
<dbReference type="PROSITE" id="PS00550">
    <property type="entry name" value="HEMERYTHRINS"/>
    <property type="match status" value="1"/>
</dbReference>
<dbReference type="Gene3D" id="1.20.120.50">
    <property type="entry name" value="Hemerythrin-like"/>
    <property type="match status" value="1"/>
</dbReference>
<dbReference type="GO" id="GO:0046872">
    <property type="term" value="F:metal ion binding"/>
    <property type="evidence" value="ECO:0007669"/>
    <property type="project" value="UniProtKB-KW"/>
</dbReference>
<evidence type="ECO:0000256" key="2">
    <source>
        <dbReference type="ARBA" id="ARBA00022621"/>
    </source>
</evidence>
<dbReference type="InterPro" id="IPR050669">
    <property type="entry name" value="Hemerythrin"/>
</dbReference>
<keyword evidence="2" id="KW-0561">Oxygen transport</keyword>
<dbReference type="EMBL" id="LR134372">
    <property type="protein sequence ID" value="VEG84630.1"/>
    <property type="molecule type" value="Genomic_DNA"/>
</dbReference>
<dbReference type="InterPro" id="IPR012827">
    <property type="entry name" value="Hemerythrin_metal-bd"/>
</dbReference>
<evidence type="ECO:0000256" key="4">
    <source>
        <dbReference type="ARBA" id="ARBA00023004"/>
    </source>
</evidence>
<dbReference type="SUPFAM" id="SSF47188">
    <property type="entry name" value="Hemerythrin-like"/>
    <property type="match status" value="1"/>
</dbReference>
<reference evidence="6 7" key="1">
    <citation type="submission" date="2018-12" db="EMBL/GenBank/DDBJ databases">
        <authorList>
            <consortium name="Pathogen Informatics"/>
        </authorList>
    </citation>
    <scope>NUCLEOTIDE SEQUENCE [LARGE SCALE GENOMIC DNA]</scope>
    <source>
        <strain evidence="6 7">NCTC11541</strain>
    </source>
</reference>
<dbReference type="AlphaFoldDB" id="A0A3S4SN49"/>
<evidence type="ECO:0000256" key="3">
    <source>
        <dbReference type="ARBA" id="ARBA00022723"/>
    </source>
</evidence>
<organism evidence="6 7">
    <name type="scientific">Campylobacter upsaliensis</name>
    <dbReference type="NCBI Taxonomy" id="28080"/>
    <lineage>
        <taxon>Bacteria</taxon>
        <taxon>Pseudomonadati</taxon>
        <taxon>Campylobacterota</taxon>
        <taxon>Epsilonproteobacteria</taxon>
        <taxon>Campylobacterales</taxon>
        <taxon>Campylobacteraceae</taxon>
        <taxon>Campylobacter</taxon>
    </lineage>
</organism>
<sequence>MFPKWNDSYSVHNAKIDEQHKKLFELAAKVEYMFDKPVYKNDIKNLLAEFFNYMKDHFHDEEKYMELIGYPELEAHRKIHKEIIQMMINLIQGIKTTNDLKEKLYMVAKKWLLEHILYEDMKVEHFRRSSLSHDDGGDVSFEEDKDERDDEGAIYLYVCDCVGQIHDVPFGIHQKIQLKGAKFRCKKCQKPIQFHKKHSADSF</sequence>
<dbReference type="InterPro" id="IPR016131">
    <property type="entry name" value="Haemerythrin_Fe_BS"/>
</dbReference>
<dbReference type="NCBIfam" id="NF033749">
    <property type="entry name" value="bact_hemeryth"/>
    <property type="match status" value="1"/>
</dbReference>
<name>A0A3S4SN49_CAMUP</name>
<accession>A0A3S4SN49</accession>
<dbReference type="Proteomes" id="UP000278157">
    <property type="component" value="Chromosome"/>
</dbReference>
<evidence type="ECO:0000259" key="5">
    <source>
        <dbReference type="Pfam" id="PF01814"/>
    </source>
</evidence>
<evidence type="ECO:0000256" key="1">
    <source>
        <dbReference type="ARBA" id="ARBA00010587"/>
    </source>
</evidence>
<dbReference type="Pfam" id="PF01814">
    <property type="entry name" value="Hemerythrin"/>
    <property type="match status" value="1"/>
</dbReference>
<dbReference type="RefSeq" id="WP_027304299.1">
    <property type="nucleotide sequence ID" value="NZ_CBCRZS010000009.1"/>
</dbReference>
<keyword evidence="4" id="KW-0408">Iron</keyword>